<evidence type="ECO:0000313" key="4">
    <source>
        <dbReference type="Proteomes" id="UP000530424"/>
    </source>
</evidence>
<dbReference type="EMBL" id="JACCFP010000001">
    <property type="protein sequence ID" value="NYJ03024.1"/>
    <property type="molecule type" value="Genomic_DNA"/>
</dbReference>
<protein>
    <recommendedName>
        <fullName evidence="2">Septum formation-related domain-containing protein</fullName>
    </recommendedName>
</protein>
<dbReference type="AlphaFoldDB" id="A0A853C692"/>
<reference evidence="3 4" key="1">
    <citation type="submission" date="2020-07" db="EMBL/GenBank/DDBJ databases">
        <title>Sequencing the genomes of 1000 actinobacteria strains.</title>
        <authorList>
            <person name="Klenk H.-P."/>
        </authorList>
    </citation>
    <scope>NUCLEOTIDE SEQUENCE [LARGE SCALE GENOMIC DNA]</scope>
    <source>
        <strain evidence="3 4">DSM 103833</strain>
    </source>
</reference>
<gene>
    <name evidence="3" type="ORF">HNR19_003722</name>
</gene>
<comment type="caution">
    <text evidence="3">The sequence shown here is derived from an EMBL/GenBank/DDBJ whole genome shotgun (WGS) entry which is preliminary data.</text>
</comment>
<keyword evidence="1" id="KW-0732">Signal</keyword>
<dbReference type="RefSeq" id="WP_179669321.1">
    <property type="nucleotide sequence ID" value="NZ_JACCFP010000001.1"/>
</dbReference>
<evidence type="ECO:0000259" key="2">
    <source>
        <dbReference type="Pfam" id="PF13845"/>
    </source>
</evidence>
<sequence>MRRPLIAAAAAAVAFSLMPATSVADDSAAARGVDITPPAVGSCHATTYGEAMAKSDPDPAVPCSDAHTGLTFKVVDLGTSPDWDDDALPRIVTNRCSDAWHEVLGDNPKVITRSAYTFFWFMPTKAQRDAGATWASCDASLWGGKNRLAPLPAGEDISLGSLPLPARVAKCRGGKRADYAYTVCSRQHSFKATISVRYPHKTYPGRRAAERFAKRACAKRVTTAYFAEDVWSKRAWQAGYRHAVCLPEVRG</sequence>
<feature type="signal peptide" evidence="1">
    <location>
        <begin position="1"/>
        <end position="24"/>
    </location>
</feature>
<dbReference type="InterPro" id="IPR026004">
    <property type="entry name" value="Septum_form"/>
</dbReference>
<keyword evidence="4" id="KW-1185">Reference proteome</keyword>
<name>A0A853C692_9ACTN</name>
<evidence type="ECO:0000256" key="1">
    <source>
        <dbReference type="SAM" id="SignalP"/>
    </source>
</evidence>
<dbReference type="Proteomes" id="UP000530424">
    <property type="component" value="Unassembled WGS sequence"/>
</dbReference>
<organism evidence="3 4">
    <name type="scientific">Nocardioides thalensis</name>
    <dbReference type="NCBI Taxonomy" id="1914755"/>
    <lineage>
        <taxon>Bacteria</taxon>
        <taxon>Bacillati</taxon>
        <taxon>Actinomycetota</taxon>
        <taxon>Actinomycetes</taxon>
        <taxon>Propionibacteriales</taxon>
        <taxon>Nocardioidaceae</taxon>
        <taxon>Nocardioides</taxon>
    </lineage>
</organism>
<dbReference type="Pfam" id="PF13845">
    <property type="entry name" value="Septum_form"/>
    <property type="match status" value="1"/>
</dbReference>
<proteinExistence type="predicted"/>
<feature type="domain" description="Septum formation-related" evidence="2">
    <location>
        <begin position="41"/>
        <end position="241"/>
    </location>
</feature>
<evidence type="ECO:0000313" key="3">
    <source>
        <dbReference type="EMBL" id="NYJ03024.1"/>
    </source>
</evidence>
<accession>A0A853C692</accession>
<feature type="chain" id="PRO_5032887475" description="Septum formation-related domain-containing protein" evidence="1">
    <location>
        <begin position="25"/>
        <end position="251"/>
    </location>
</feature>